<keyword evidence="2" id="KW-1185">Reference proteome</keyword>
<dbReference type="EMBL" id="UYRX01000137">
    <property type="protein sequence ID" value="VDK75213.1"/>
    <property type="molecule type" value="Genomic_DNA"/>
</dbReference>
<evidence type="ECO:0008006" key="3">
    <source>
        <dbReference type="Google" id="ProtNLM"/>
    </source>
</evidence>
<evidence type="ECO:0000313" key="2">
    <source>
        <dbReference type="Proteomes" id="UP000277928"/>
    </source>
</evidence>
<reference evidence="1 2" key="1">
    <citation type="submission" date="2018-08" db="EMBL/GenBank/DDBJ databases">
        <authorList>
            <person name="Laetsch R D."/>
            <person name="Stevens L."/>
            <person name="Kumar S."/>
            <person name="Blaxter L. M."/>
        </authorList>
    </citation>
    <scope>NUCLEOTIDE SEQUENCE [LARGE SCALE GENOMIC DNA]</scope>
</reference>
<protein>
    <recommendedName>
        <fullName evidence="3">COMM domain-containing protein</fullName>
    </recommendedName>
</protein>
<name>A0A3P6SYL4_LITSI</name>
<sequence>MDANLNPDVITEVWRSVRLRIPLDECINVDPKSMKELCSVLEELNRLTKYDDPNSVLGRCNFSDLNKQHMLHLWHAKTDDDDDMKWGIDVVVANSNVRKSLYPKVWLVIDGQEVEMNLEVFAKLRFEVARALNRIGRYA</sequence>
<organism evidence="1 2">
    <name type="scientific">Litomosoides sigmodontis</name>
    <name type="common">Filarial nematode worm</name>
    <dbReference type="NCBI Taxonomy" id="42156"/>
    <lineage>
        <taxon>Eukaryota</taxon>
        <taxon>Metazoa</taxon>
        <taxon>Ecdysozoa</taxon>
        <taxon>Nematoda</taxon>
        <taxon>Chromadorea</taxon>
        <taxon>Rhabditida</taxon>
        <taxon>Spirurina</taxon>
        <taxon>Spiruromorpha</taxon>
        <taxon>Filarioidea</taxon>
        <taxon>Onchocercidae</taxon>
        <taxon>Litomosoides</taxon>
    </lineage>
</organism>
<proteinExistence type="predicted"/>
<dbReference type="AlphaFoldDB" id="A0A3P6SYL4"/>
<gene>
    <name evidence="1" type="ORF">NLS_LOCUS2802</name>
</gene>
<dbReference type="Proteomes" id="UP000277928">
    <property type="component" value="Unassembled WGS sequence"/>
</dbReference>
<dbReference type="OMA" id="MKWGIDV"/>
<accession>A0A3P6SYL4</accession>
<dbReference type="OrthoDB" id="5773249at2759"/>
<evidence type="ECO:0000313" key="1">
    <source>
        <dbReference type="EMBL" id="VDK75213.1"/>
    </source>
</evidence>